<name>A0A3B1D4H6_9ZZZZ</name>
<organism evidence="1">
    <name type="scientific">hydrothermal vent metagenome</name>
    <dbReference type="NCBI Taxonomy" id="652676"/>
    <lineage>
        <taxon>unclassified sequences</taxon>
        <taxon>metagenomes</taxon>
        <taxon>ecological metagenomes</taxon>
    </lineage>
</organism>
<reference evidence="1" key="1">
    <citation type="submission" date="2018-06" db="EMBL/GenBank/DDBJ databases">
        <authorList>
            <person name="Zhirakovskaya E."/>
        </authorList>
    </citation>
    <scope>NUCLEOTIDE SEQUENCE</scope>
</reference>
<dbReference type="Pfam" id="PF13366">
    <property type="entry name" value="PDDEXK_3"/>
    <property type="match status" value="1"/>
</dbReference>
<protein>
    <recommendedName>
        <fullName evidence="2">NADH:ubiquinone oxidoreductase subunit 5 (Chain L)/Multisubunit Na+/H+ antiporter, MnhA subunit</fullName>
    </recommendedName>
</protein>
<proteinExistence type="predicted"/>
<dbReference type="NCBIfam" id="TIGR04256">
    <property type="entry name" value="GxxExxY"/>
    <property type="match status" value="1"/>
</dbReference>
<dbReference type="InterPro" id="IPR026350">
    <property type="entry name" value="GxxExxY"/>
</dbReference>
<dbReference type="AlphaFoldDB" id="A0A3B1D4H6"/>
<evidence type="ECO:0000313" key="1">
    <source>
        <dbReference type="EMBL" id="VAX31074.1"/>
    </source>
</evidence>
<gene>
    <name evidence="1" type="ORF">MNBD_NITROSPIRAE03-1958</name>
</gene>
<sequence>MEKITDKTRMIADDKTEYIFENLTYKVIGVLYEVHKELGSVHKEIIYHKAIAIELAEKEIPFVEEKPIDVRYKGKKVGVYRPDFVIDDKVVLEVKVAPAITKAIRDQVYYYVKGTSYKLVLLANFGTSKVGIKRLIYTDK</sequence>
<evidence type="ECO:0008006" key="2">
    <source>
        <dbReference type="Google" id="ProtNLM"/>
    </source>
</evidence>
<dbReference type="EMBL" id="UOGI01000096">
    <property type="protein sequence ID" value="VAX31074.1"/>
    <property type="molecule type" value="Genomic_DNA"/>
</dbReference>
<accession>A0A3B1D4H6</accession>